<evidence type="ECO:0000313" key="3">
    <source>
        <dbReference type="Proteomes" id="UP000689195"/>
    </source>
</evidence>
<reference evidence="2" key="1">
    <citation type="submission" date="2021-01" db="EMBL/GenBank/DDBJ databases">
        <authorList>
            <consortium name="Genoscope - CEA"/>
            <person name="William W."/>
        </authorList>
    </citation>
    <scope>NUCLEOTIDE SEQUENCE</scope>
</reference>
<evidence type="ECO:0000313" key="2">
    <source>
        <dbReference type="EMBL" id="CAD8182810.1"/>
    </source>
</evidence>
<dbReference type="Proteomes" id="UP000689195">
    <property type="component" value="Unassembled WGS sequence"/>
</dbReference>
<dbReference type="AlphaFoldDB" id="A0A8S1VZQ0"/>
<feature type="compositionally biased region" description="Basic and acidic residues" evidence="1">
    <location>
        <begin position="74"/>
        <end position="85"/>
    </location>
</feature>
<name>A0A8S1VZQ0_9CILI</name>
<comment type="caution">
    <text evidence="2">The sequence shown here is derived from an EMBL/GenBank/DDBJ whole genome shotgun (WGS) entry which is preliminary data.</text>
</comment>
<feature type="region of interest" description="Disordered" evidence="1">
    <location>
        <begin position="66"/>
        <end position="91"/>
    </location>
</feature>
<evidence type="ECO:0000256" key="1">
    <source>
        <dbReference type="SAM" id="MobiDB-lite"/>
    </source>
</evidence>
<organism evidence="2 3">
    <name type="scientific">Paramecium pentaurelia</name>
    <dbReference type="NCBI Taxonomy" id="43138"/>
    <lineage>
        <taxon>Eukaryota</taxon>
        <taxon>Sar</taxon>
        <taxon>Alveolata</taxon>
        <taxon>Ciliophora</taxon>
        <taxon>Intramacronucleata</taxon>
        <taxon>Oligohymenophorea</taxon>
        <taxon>Peniculida</taxon>
        <taxon>Parameciidae</taxon>
        <taxon>Paramecium</taxon>
    </lineage>
</organism>
<dbReference type="OrthoDB" id="291120at2759"/>
<dbReference type="EMBL" id="CAJJDO010000079">
    <property type="protein sequence ID" value="CAD8182810.1"/>
    <property type="molecule type" value="Genomic_DNA"/>
</dbReference>
<protein>
    <submittedName>
        <fullName evidence="2">Uncharacterized protein</fullName>
    </submittedName>
</protein>
<gene>
    <name evidence="2" type="ORF">PPENT_87.1.T0790141</name>
</gene>
<accession>A0A8S1VZQ0</accession>
<sequence>MSYQQKGLNAIRLSQINQTILKARKSQEYPSEWTLDHQSRNNSLKQNRAITQHNSILIMEEEIQKMRRPQTSEGSRRNKITDHQGKQVIQNTNTKYEILECENEDDKDEQQLQYNFLITCNSSNTTRNNQNKVPFQSTLDKDFLSLFAND</sequence>
<proteinExistence type="predicted"/>
<keyword evidence="3" id="KW-1185">Reference proteome</keyword>